<accession>A0A2I1CPH6</accession>
<evidence type="ECO:0000313" key="2">
    <source>
        <dbReference type="EMBL" id="PKX99534.1"/>
    </source>
</evidence>
<comment type="caution">
    <text evidence="2">The sequence shown here is derived from an EMBL/GenBank/DDBJ whole genome shotgun (WGS) entry which is preliminary data.</text>
</comment>
<dbReference type="RefSeq" id="XP_024688129.1">
    <property type="nucleotide sequence ID" value="XM_024830572.1"/>
</dbReference>
<dbReference type="OrthoDB" id="3783227at2759"/>
<reference evidence="3" key="1">
    <citation type="journal article" date="2018" name="Proc. Natl. Acad. Sci. U.S.A.">
        <title>Linking secondary metabolites to gene clusters through genome sequencing of six diverse Aspergillus species.</title>
        <authorList>
            <person name="Kaerboelling I."/>
            <person name="Vesth T.C."/>
            <person name="Frisvad J.C."/>
            <person name="Nybo J.L."/>
            <person name="Theobald S."/>
            <person name="Kuo A."/>
            <person name="Bowyer P."/>
            <person name="Matsuda Y."/>
            <person name="Mondo S."/>
            <person name="Lyhne E.K."/>
            <person name="Kogle M.E."/>
            <person name="Clum A."/>
            <person name="Lipzen A."/>
            <person name="Salamov A."/>
            <person name="Ngan C.Y."/>
            <person name="Daum C."/>
            <person name="Chiniquy J."/>
            <person name="Barry K."/>
            <person name="LaButti K."/>
            <person name="Haridas S."/>
            <person name="Simmons B.A."/>
            <person name="Magnuson J.K."/>
            <person name="Mortensen U.H."/>
            <person name="Larsen T.O."/>
            <person name="Grigoriev I.V."/>
            <person name="Baker S.E."/>
            <person name="Andersen M.R."/>
        </authorList>
    </citation>
    <scope>NUCLEOTIDE SEQUENCE [LARGE SCALE GENOMIC DNA]</scope>
    <source>
        <strain evidence="3">IBT 16806</strain>
    </source>
</reference>
<proteinExistence type="predicted"/>
<dbReference type="EMBL" id="MSZS01000001">
    <property type="protein sequence ID" value="PKX99534.1"/>
    <property type="molecule type" value="Genomic_DNA"/>
</dbReference>
<dbReference type="GeneID" id="36537899"/>
<dbReference type="InterPro" id="IPR056009">
    <property type="entry name" value="DUF7587"/>
</dbReference>
<dbReference type="AlphaFoldDB" id="A0A2I1CPH6"/>
<dbReference type="VEuPathDB" id="FungiDB:P174DRAFT_469446"/>
<evidence type="ECO:0000259" key="1">
    <source>
        <dbReference type="Pfam" id="PF24494"/>
    </source>
</evidence>
<dbReference type="Pfam" id="PF24494">
    <property type="entry name" value="DUF7587"/>
    <property type="match status" value="1"/>
</dbReference>
<gene>
    <name evidence="2" type="ORF">P174DRAFT_469446</name>
</gene>
<organism evidence="2 3">
    <name type="scientific">Aspergillus novofumigatus (strain IBT 16806)</name>
    <dbReference type="NCBI Taxonomy" id="1392255"/>
    <lineage>
        <taxon>Eukaryota</taxon>
        <taxon>Fungi</taxon>
        <taxon>Dikarya</taxon>
        <taxon>Ascomycota</taxon>
        <taxon>Pezizomycotina</taxon>
        <taxon>Eurotiomycetes</taxon>
        <taxon>Eurotiomycetidae</taxon>
        <taxon>Eurotiales</taxon>
        <taxon>Aspergillaceae</taxon>
        <taxon>Aspergillus</taxon>
        <taxon>Aspergillus subgen. Fumigati</taxon>
    </lineage>
</organism>
<name>A0A2I1CPH6_ASPN1</name>
<feature type="domain" description="DUF7587" evidence="1">
    <location>
        <begin position="1"/>
        <end position="95"/>
    </location>
</feature>
<keyword evidence="3" id="KW-1185">Reference proteome</keyword>
<dbReference type="Proteomes" id="UP000234474">
    <property type="component" value="Unassembled WGS sequence"/>
</dbReference>
<feature type="non-terminal residue" evidence="2">
    <location>
        <position position="1"/>
    </location>
</feature>
<protein>
    <recommendedName>
        <fullName evidence="1">DUF7587 domain-containing protein</fullName>
    </recommendedName>
</protein>
<sequence>HWDRVNRIPTALVSVSDRPIEALHHGLEKYYNLREDPGLIWIVIIFILDTDASYHHAKKLAQQLENMEDPNVFKYEYIFKWEVPEQYVEHQVSLQILLD</sequence>
<evidence type="ECO:0000313" key="3">
    <source>
        <dbReference type="Proteomes" id="UP000234474"/>
    </source>
</evidence>